<comment type="caution">
    <text evidence="1">The sequence shown here is derived from an EMBL/GenBank/DDBJ whole genome shotgun (WGS) entry which is preliminary data.</text>
</comment>
<protein>
    <submittedName>
        <fullName evidence="1">Uncharacterized protein</fullName>
    </submittedName>
</protein>
<evidence type="ECO:0000313" key="2">
    <source>
        <dbReference type="Proteomes" id="UP001476798"/>
    </source>
</evidence>
<dbReference type="EMBL" id="JAHRIO010070829">
    <property type="protein sequence ID" value="MEQ2181582.1"/>
    <property type="molecule type" value="Genomic_DNA"/>
</dbReference>
<keyword evidence="2" id="KW-1185">Reference proteome</keyword>
<sequence>MNHSRNKKFFANHLKQGYVFLQCCLKGNKCSNLCFFVLTQSLQLAYEEVLHNRAVKTSGQWWADERCKVGDKNGGRACSFPDGASMGFWTICKNVCVCVGLDIMILAFYQLEAEQLDHSIVIFSYFFDMMKND</sequence>
<proteinExistence type="predicted"/>
<name>A0ABV0PDV7_9TELE</name>
<dbReference type="Proteomes" id="UP001476798">
    <property type="component" value="Unassembled WGS sequence"/>
</dbReference>
<gene>
    <name evidence="1" type="ORF">GOODEAATRI_013087</name>
</gene>
<accession>A0ABV0PDV7</accession>
<reference evidence="1 2" key="1">
    <citation type="submission" date="2021-06" db="EMBL/GenBank/DDBJ databases">
        <authorList>
            <person name="Palmer J.M."/>
        </authorList>
    </citation>
    <scope>NUCLEOTIDE SEQUENCE [LARGE SCALE GENOMIC DNA]</scope>
    <source>
        <strain evidence="1 2">GA_2019</strain>
        <tissue evidence="1">Muscle</tissue>
    </source>
</reference>
<organism evidence="1 2">
    <name type="scientific">Goodea atripinnis</name>
    <dbReference type="NCBI Taxonomy" id="208336"/>
    <lineage>
        <taxon>Eukaryota</taxon>
        <taxon>Metazoa</taxon>
        <taxon>Chordata</taxon>
        <taxon>Craniata</taxon>
        <taxon>Vertebrata</taxon>
        <taxon>Euteleostomi</taxon>
        <taxon>Actinopterygii</taxon>
        <taxon>Neopterygii</taxon>
        <taxon>Teleostei</taxon>
        <taxon>Neoteleostei</taxon>
        <taxon>Acanthomorphata</taxon>
        <taxon>Ovalentaria</taxon>
        <taxon>Atherinomorphae</taxon>
        <taxon>Cyprinodontiformes</taxon>
        <taxon>Goodeidae</taxon>
        <taxon>Goodea</taxon>
    </lineage>
</organism>
<evidence type="ECO:0000313" key="1">
    <source>
        <dbReference type="EMBL" id="MEQ2181582.1"/>
    </source>
</evidence>